<accession>A0A7J7LBM0</accession>
<gene>
    <name evidence="1" type="ORF">GIB67_001754</name>
</gene>
<protein>
    <submittedName>
        <fullName evidence="1">Uncharacterized protein</fullName>
    </submittedName>
</protein>
<name>A0A7J7LBM0_9MAGN</name>
<evidence type="ECO:0000313" key="1">
    <source>
        <dbReference type="EMBL" id="KAF6140013.1"/>
    </source>
</evidence>
<evidence type="ECO:0000313" key="2">
    <source>
        <dbReference type="Proteomes" id="UP000541444"/>
    </source>
</evidence>
<dbReference type="Proteomes" id="UP000541444">
    <property type="component" value="Unassembled WGS sequence"/>
</dbReference>
<reference evidence="1 2" key="1">
    <citation type="journal article" date="2020" name="IScience">
        <title>Genome Sequencing of the Endangered Kingdonia uniflora (Circaeasteraceae, Ranunculales) Reveals Potential Mechanisms of Evolutionary Specialization.</title>
        <authorList>
            <person name="Sun Y."/>
            <person name="Deng T."/>
            <person name="Zhang A."/>
            <person name="Moore M.J."/>
            <person name="Landis J.B."/>
            <person name="Lin N."/>
            <person name="Zhang H."/>
            <person name="Zhang X."/>
            <person name="Huang J."/>
            <person name="Zhang X."/>
            <person name="Sun H."/>
            <person name="Wang H."/>
        </authorList>
    </citation>
    <scope>NUCLEOTIDE SEQUENCE [LARGE SCALE GENOMIC DNA]</scope>
    <source>
        <strain evidence="1">TB1705</strain>
        <tissue evidence="1">Leaf</tissue>
    </source>
</reference>
<dbReference type="AlphaFoldDB" id="A0A7J7LBM0"/>
<organism evidence="1 2">
    <name type="scientific">Kingdonia uniflora</name>
    <dbReference type="NCBI Taxonomy" id="39325"/>
    <lineage>
        <taxon>Eukaryota</taxon>
        <taxon>Viridiplantae</taxon>
        <taxon>Streptophyta</taxon>
        <taxon>Embryophyta</taxon>
        <taxon>Tracheophyta</taxon>
        <taxon>Spermatophyta</taxon>
        <taxon>Magnoliopsida</taxon>
        <taxon>Ranunculales</taxon>
        <taxon>Circaeasteraceae</taxon>
        <taxon>Kingdonia</taxon>
    </lineage>
</organism>
<sequence length="83" mass="8981">MASLLCTVALWYVQYLPEARLSMIRVAQMLEGTTEVIALPNPFQPLISSGIGLAMSTHITSGDSTTVGTSETSYKECTPIMKK</sequence>
<comment type="caution">
    <text evidence="1">The sequence shown here is derived from an EMBL/GenBank/DDBJ whole genome shotgun (WGS) entry which is preliminary data.</text>
</comment>
<dbReference type="EMBL" id="JACGCM010002404">
    <property type="protein sequence ID" value="KAF6140013.1"/>
    <property type="molecule type" value="Genomic_DNA"/>
</dbReference>
<keyword evidence="2" id="KW-1185">Reference proteome</keyword>
<dbReference type="OrthoDB" id="4062651at2759"/>
<proteinExistence type="predicted"/>